<comment type="caution">
    <text evidence="4">The sequence shown here is derived from an EMBL/GenBank/DDBJ whole genome shotgun (WGS) entry which is preliminary data.</text>
</comment>
<name>A0A150WL58_BDEBC</name>
<evidence type="ECO:0000256" key="1">
    <source>
        <dbReference type="SAM" id="MobiDB-lite"/>
    </source>
</evidence>
<dbReference type="Gene3D" id="1.10.220.30">
    <property type="match status" value="1"/>
</dbReference>
<organism evidence="4 5">
    <name type="scientific">Bdellovibrio bacteriovorus</name>
    <dbReference type="NCBI Taxonomy" id="959"/>
    <lineage>
        <taxon>Bacteria</taxon>
        <taxon>Pseudomonadati</taxon>
        <taxon>Bdellovibrionota</taxon>
        <taxon>Bdellovibrionia</taxon>
        <taxon>Bdellovibrionales</taxon>
        <taxon>Pseudobdellovibrionaceae</taxon>
        <taxon>Bdellovibrio</taxon>
    </lineage>
</organism>
<proteinExistence type="predicted"/>
<evidence type="ECO:0008006" key="6">
    <source>
        <dbReference type="Google" id="ProtNLM"/>
    </source>
</evidence>
<feature type="transmembrane region" description="Helical" evidence="2">
    <location>
        <begin position="165"/>
        <end position="186"/>
    </location>
</feature>
<keyword evidence="3" id="KW-0732">Signal</keyword>
<gene>
    <name evidence="4" type="ORF">AZI86_10710</name>
</gene>
<sequence>MRLLTRWLISAMIILSHSTAFSQSDVTLELSRSIRENILNIARVQFGETAYIAVEVNMRLRNSPQVITEELDMGYLPNMNSSTRFFENEKPLLERIEATNINLVISSRLDSKAIAKFRDILRRSFAVYRPVIAVQLVDFAEPVKKVIEEKKIEEPKEKPLTRTEILNYCFMAACVFFIGVVIYAAFRTAGVYITKAAKIFSSNMLSMKQKTEEGKGKEKKSLASKKTQHSQTDLAHSLKVLRHLCASQPYRVTSYLQDSPENRAGLRWLLSHLQADEKENISVFLGKDRIKRMVEEDPHGENFVLSQWARETVEKLTLLTMDRRVFLEEVLSPEDLSLLFRVDGEALFELALKERQSWLWKIVFEALPPEILSKNAQRISQDEWDRVIEGEKLQPQDVKTQFSMLKPRVFAQISSVRDENGVGQKVILSLVSSIKAMPLGQDQDFIDRIADKQPPLKRELDKQIWTLRNLKSVQPAALKAFVAMQANDSLAALLICSPENDRDFLIGLLPEGIKKSIVMDLFNKAQRGDGTLDKEQSLAMARDLLDDALRAHMNQKLPVLPTLGLVSMDRKASAA</sequence>
<keyword evidence="2" id="KW-0472">Membrane</keyword>
<evidence type="ECO:0000256" key="2">
    <source>
        <dbReference type="SAM" id="Phobius"/>
    </source>
</evidence>
<feature type="region of interest" description="Disordered" evidence="1">
    <location>
        <begin position="210"/>
        <end position="231"/>
    </location>
</feature>
<feature type="signal peptide" evidence="3">
    <location>
        <begin position="1"/>
        <end position="22"/>
    </location>
</feature>
<protein>
    <recommendedName>
        <fullName evidence="6">Flagellar motor switch protein FliG C-terminal domain-containing protein</fullName>
    </recommendedName>
</protein>
<keyword evidence="2" id="KW-0812">Transmembrane</keyword>
<dbReference type="EMBL" id="LUKE01000002">
    <property type="protein sequence ID" value="KYG64674.1"/>
    <property type="molecule type" value="Genomic_DNA"/>
</dbReference>
<dbReference type="Proteomes" id="UP000075320">
    <property type="component" value="Unassembled WGS sequence"/>
</dbReference>
<accession>A0A150WL58</accession>
<feature type="chain" id="PRO_5007572826" description="Flagellar motor switch protein FliG C-terminal domain-containing protein" evidence="3">
    <location>
        <begin position="23"/>
        <end position="575"/>
    </location>
</feature>
<dbReference type="RefSeq" id="WP_061835185.1">
    <property type="nucleotide sequence ID" value="NZ_LUKE01000002.1"/>
</dbReference>
<evidence type="ECO:0000256" key="3">
    <source>
        <dbReference type="SAM" id="SignalP"/>
    </source>
</evidence>
<evidence type="ECO:0000313" key="5">
    <source>
        <dbReference type="Proteomes" id="UP000075320"/>
    </source>
</evidence>
<feature type="compositionally biased region" description="Basic and acidic residues" evidence="1">
    <location>
        <begin position="210"/>
        <end position="221"/>
    </location>
</feature>
<keyword evidence="2" id="KW-1133">Transmembrane helix</keyword>
<evidence type="ECO:0000313" key="4">
    <source>
        <dbReference type="EMBL" id="KYG64674.1"/>
    </source>
</evidence>
<reference evidence="4 5" key="1">
    <citation type="submission" date="2016-03" db="EMBL/GenBank/DDBJ databases">
        <authorList>
            <person name="Ploux O."/>
        </authorList>
    </citation>
    <scope>NUCLEOTIDE SEQUENCE [LARGE SCALE GENOMIC DNA]</scope>
    <source>
        <strain evidence="4 5">R0</strain>
    </source>
</reference>
<dbReference type="AlphaFoldDB" id="A0A150WL58"/>
<keyword evidence="5" id="KW-1185">Reference proteome</keyword>